<evidence type="ECO:0000313" key="3">
    <source>
        <dbReference type="EMBL" id="MFC5636494.1"/>
    </source>
</evidence>
<dbReference type="RefSeq" id="WP_381024409.1">
    <property type="nucleotide sequence ID" value="NZ_JBHSNY010000007.1"/>
</dbReference>
<accession>A0ABW0UUV3</accession>
<dbReference type="Pfam" id="PF04341">
    <property type="entry name" value="DUF485"/>
    <property type="match status" value="1"/>
</dbReference>
<dbReference type="EMBL" id="JBHSNY010000007">
    <property type="protein sequence ID" value="MFC5636494.1"/>
    <property type="molecule type" value="Genomic_DNA"/>
</dbReference>
<keyword evidence="4" id="KW-1185">Reference proteome</keyword>
<keyword evidence="2" id="KW-1133">Transmembrane helix</keyword>
<dbReference type="Proteomes" id="UP001596154">
    <property type="component" value="Unassembled WGS sequence"/>
</dbReference>
<feature type="compositionally biased region" description="Basic and acidic residues" evidence="1">
    <location>
        <begin position="1"/>
        <end position="11"/>
    </location>
</feature>
<name>A0ABW0UUV3_9ACTN</name>
<keyword evidence="2" id="KW-0812">Transmembrane</keyword>
<gene>
    <name evidence="3" type="ORF">ACFPZJ_22370</name>
</gene>
<feature type="transmembrane region" description="Helical" evidence="2">
    <location>
        <begin position="93"/>
        <end position="114"/>
    </location>
</feature>
<organism evidence="3 4">
    <name type="scientific">Streptomyces bullii</name>
    <dbReference type="NCBI Taxonomy" id="349910"/>
    <lineage>
        <taxon>Bacteria</taxon>
        <taxon>Bacillati</taxon>
        <taxon>Actinomycetota</taxon>
        <taxon>Actinomycetes</taxon>
        <taxon>Kitasatosporales</taxon>
        <taxon>Streptomycetaceae</taxon>
        <taxon>Streptomyces</taxon>
    </lineage>
</organism>
<evidence type="ECO:0000256" key="1">
    <source>
        <dbReference type="SAM" id="MobiDB-lite"/>
    </source>
</evidence>
<sequence>MSHDPYPHRPPDVSPPYATYPWQPPVPPSPEPDRRRGPRRPVLGNHSDLRMLRSAYRWQRRTATLTALGYFVLFLILSASAPSFMTSTVSDGLPTGLLLALVQVPVTWLAIALYEHTARRHVDPIADRIRRQAALDAKREAAR</sequence>
<dbReference type="InterPro" id="IPR007436">
    <property type="entry name" value="DUF485"/>
</dbReference>
<feature type="transmembrane region" description="Helical" evidence="2">
    <location>
        <begin position="62"/>
        <end position="81"/>
    </location>
</feature>
<evidence type="ECO:0000256" key="2">
    <source>
        <dbReference type="SAM" id="Phobius"/>
    </source>
</evidence>
<evidence type="ECO:0000313" key="4">
    <source>
        <dbReference type="Proteomes" id="UP001596154"/>
    </source>
</evidence>
<protein>
    <submittedName>
        <fullName evidence="3">DUF485 domain-containing protein</fullName>
    </submittedName>
</protein>
<feature type="region of interest" description="Disordered" evidence="1">
    <location>
        <begin position="1"/>
        <end position="45"/>
    </location>
</feature>
<keyword evidence="2" id="KW-0472">Membrane</keyword>
<reference evidence="4" key="1">
    <citation type="journal article" date="2019" name="Int. J. Syst. Evol. Microbiol.">
        <title>The Global Catalogue of Microorganisms (GCM) 10K type strain sequencing project: providing services to taxonomists for standard genome sequencing and annotation.</title>
        <authorList>
            <consortium name="The Broad Institute Genomics Platform"/>
            <consortium name="The Broad Institute Genome Sequencing Center for Infectious Disease"/>
            <person name="Wu L."/>
            <person name="Ma J."/>
        </authorList>
    </citation>
    <scope>NUCLEOTIDE SEQUENCE [LARGE SCALE GENOMIC DNA]</scope>
    <source>
        <strain evidence="4">CGMCC 4.7248</strain>
    </source>
</reference>
<comment type="caution">
    <text evidence="3">The sequence shown here is derived from an EMBL/GenBank/DDBJ whole genome shotgun (WGS) entry which is preliminary data.</text>
</comment>
<proteinExistence type="predicted"/>